<protein>
    <submittedName>
        <fullName evidence="1">Uncharacterized protein</fullName>
    </submittedName>
</protein>
<sequence length="134" mass="14174">MLGVLLAGCHGPAASADPVTAALDQPFVLSGGQEAALAGTPLRLRFTEVLEDSRCPTEVECVWTGQARLTVVADTGRPSTLEFNTNPAPGQNRQSIRTDGYLVTLQALDPYPRTPDDAPALPDYRATLVVRDAG</sequence>
<name>A0A1H6JC73_MYCRU</name>
<keyword evidence="2" id="KW-1185">Reference proteome</keyword>
<dbReference type="OrthoDB" id="163809at2"/>
<dbReference type="EMBL" id="LT629971">
    <property type="protein sequence ID" value="SEH59892.1"/>
    <property type="molecule type" value="Genomic_DNA"/>
</dbReference>
<proteinExistence type="predicted"/>
<gene>
    <name evidence="1" type="ORF">SAMN04489835_1868</name>
</gene>
<accession>A0A1H6JC73</accession>
<dbReference type="Proteomes" id="UP000182915">
    <property type="component" value="Chromosome I"/>
</dbReference>
<dbReference type="AlphaFoldDB" id="A0A1H6JC73"/>
<evidence type="ECO:0000313" key="2">
    <source>
        <dbReference type="Proteomes" id="UP000182915"/>
    </source>
</evidence>
<reference evidence="2" key="1">
    <citation type="submission" date="2016-10" db="EMBL/GenBank/DDBJ databases">
        <authorList>
            <person name="Varghese N."/>
            <person name="Submissions S."/>
        </authorList>
    </citation>
    <scope>NUCLEOTIDE SEQUENCE [LARGE SCALE GENOMIC DNA]</scope>
    <source>
        <strain evidence="2">DSM 45405</strain>
    </source>
</reference>
<organism evidence="1 2">
    <name type="scientific">Mycolicibacterium rutilum</name>
    <name type="common">Mycobacterium rutilum</name>
    <dbReference type="NCBI Taxonomy" id="370526"/>
    <lineage>
        <taxon>Bacteria</taxon>
        <taxon>Bacillati</taxon>
        <taxon>Actinomycetota</taxon>
        <taxon>Actinomycetes</taxon>
        <taxon>Mycobacteriales</taxon>
        <taxon>Mycobacteriaceae</taxon>
        <taxon>Mycolicibacterium</taxon>
    </lineage>
</organism>
<evidence type="ECO:0000313" key="1">
    <source>
        <dbReference type="EMBL" id="SEH59892.1"/>
    </source>
</evidence>
<dbReference type="STRING" id="370526.SAMN04489835_1868"/>